<keyword evidence="3" id="KW-1185">Reference proteome</keyword>
<organism evidence="2 3">
    <name type="scientific">Perkinsus chesapeaki</name>
    <name type="common">Clam parasite</name>
    <name type="synonym">Perkinsus andrewsi</name>
    <dbReference type="NCBI Taxonomy" id="330153"/>
    <lineage>
        <taxon>Eukaryota</taxon>
        <taxon>Sar</taxon>
        <taxon>Alveolata</taxon>
        <taxon>Perkinsozoa</taxon>
        <taxon>Perkinsea</taxon>
        <taxon>Perkinsida</taxon>
        <taxon>Perkinsidae</taxon>
        <taxon>Perkinsus</taxon>
    </lineage>
</organism>
<accession>A0A7J6LLL7</accession>
<comment type="caution">
    <text evidence="2">The sequence shown here is derived from an EMBL/GenBank/DDBJ whole genome shotgun (WGS) entry which is preliminary data.</text>
</comment>
<keyword evidence="1" id="KW-0732">Signal</keyword>
<dbReference type="Proteomes" id="UP000591131">
    <property type="component" value="Unassembled WGS sequence"/>
</dbReference>
<sequence length="225" mass="26179">MTYLRRLLPWFCLLACLKASQRSSGVSKALDSVRLKLAQGRYYIPSRIREIIQPQLKANECLARSRRAMEAVSIRIRLDDNMWFDWEHRDRKGHLVRALSVRFFPNDIENVVYYFRSEIQINVDGKSSKVKEALAGLNPLAGFIQVVKSGYESMKPDSRTKMTKERKDAMCRDILQQFFLHFGPKESGEDLWSVDEFLITAKDEIELRARGMENSESIQVKIDKQ</sequence>
<reference evidence="2 3" key="1">
    <citation type="submission" date="2020-04" db="EMBL/GenBank/DDBJ databases">
        <title>Perkinsus chesapeaki whole genome sequence.</title>
        <authorList>
            <person name="Bogema D.R."/>
        </authorList>
    </citation>
    <scope>NUCLEOTIDE SEQUENCE [LARGE SCALE GENOMIC DNA]</scope>
    <source>
        <strain evidence="2">ATCC PRA-425</strain>
    </source>
</reference>
<feature type="chain" id="PRO_5029881425" evidence="1">
    <location>
        <begin position="23"/>
        <end position="225"/>
    </location>
</feature>
<gene>
    <name evidence="2" type="ORF">FOL47_007296</name>
</gene>
<dbReference type="AlphaFoldDB" id="A0A7J6LLL7"/>
<proteinExistence type="predicted"/>
<name>A0A7J6LLL7_PERCH</name>
<protein>
    <submittedName>
        <fullName evidence="2">Uncharacterized protein</fullName>
    </submittedName>
</protein>
<dbReference type="EMBL" id="JAAPAO010000427">
    <property type="protein sequence ID" value="KAF4660083.1"/>
    <property type="molecule type" value="Genomic_DNA"/>
</dbReference>
<evidence type="ECO:0000256" key="1">
    <source>
        <dbReference type="SAM" id="SignalP"/>
    </source>
</evidence>
<feature type="signal peptide" evidence="1">
    <location>
        <begin position="1"/>
        <end position="22"/>
    </location>
</feature>
<evidence type="ECO:0000313" key="2">
    <source>
        <dbReference type="EMBL" id="KAF4660083.1"/>
    </source>
</evidence>
<evidence type="ECO:0000313" key="3">
    <source>
        <dbReference type="Proteomes" id="UP000591131"/>
    </source>
</evidence>